<evidence type="ECO:0000256" key="4">
    <source>
        <dbReference type="ARBA" id="ARBA00023004"/>
    </source>
</evidence>
<dbReference type="InterPro" id="IPR051323">
    <property type="entry name" value="AtsK-like"/>
</dbReference>
<dbReference type="FunFam" id="3.60.130.10:FF:000003">
    <property type="entry name" value="Alpha-ketoglutarate-dependent taurine dioxygenase"/>
    <property type="match status" value="1"/>
</dbReference>
<evidence type="ECO:0000256" key="5">
    <source>
        <dbReference type="SAM" id="MobiDB-lite"/>
    </source>
</evidence>
<reference evidence="7" key="1">
    <citation type="submission" date="2021-02" db="EMBL/GenBank/DDBJ databases">
        <authorList>
            <person name="Palmer J.M."/>
        </authorList>
    </citation>
    <scope>NUCLEOTIDE SEQUENCE</scope>
    <source>
        <strain evidence="7">SCRP23</strain>
    </source>
</reference>
<dbReference type="AlphaFoldDB" id="A0A8T1WU42"/>
<proteinExistence type="inferred from homology"/>
<keyword evidence="8" id="KW-1185">Reference proteome</keyword>
<evidence type="ECO:0000256" key="3">
    <source>
        <dbReference type="ARBA" id="ARBA00022964"/>
    </source>
</evidence>
<sequence length="371" mass="41673">MAPQQQEISSASTSTPSTSTTNKAASTTGAAPIPVKNALNQEVEHSEFEHPELQSVYPETKYDPIPVLPVEDRALKADPTFKNLLADATVTHLAPKIGTELSGVQLHELTNAQRDELALLVAERGVVFFRDQEINIDQQVDLGRYYGPLHVHQNLGHPEGYPEVLVVQNSIKDTEKILKRQQYDPDNVWHSDVSNERQPPSYTTLKVLTNPPLGGDTLWASAYEAYDRLTPLFKKFLEGLTAIHSSKGQAERAETRGHTIRRPPVEFEHPVVRTHPVTKRKALFVNPAFTTRIVQLSAAESAAVLKLLYKHITEGHEFQVRFRWTKNAVAIWDNRVTAHYATFDYLPGNRHAVRVTTHGEIPFFEGDEQSQ</sequence>
<comment type="caution">
    <text evidence="7">The sequence shown here is derived from an EMBL/GenBank/DDBJ whole genome shotgun (WGS) entry which is preliminary data.</text>
</comment>
<dbReference type="PANTHER" id="PTHR30468">
    <property type="entry name" value="ALPHA-KETOGLUTARATE-DEPENDENT SULFONATE DIOXYGENASE"/>
    <property type="match status" value="1"/>
</dbReference>
<keyword evidence="4" id="KW-0408">Iron</keyword>
<organism evidence="7 8">
    <name type="scientific">Phytophthora boehmeriae</name>
    <dbReference type="NCBI Taxonomy" id="109152"/>
    <lineage>
        <taxon>Eukaryota</taxon>
        <taxon>Sar</taxon>
        <taxon>Stramenopiles</taxon>
        <taxon>Oomycota</taxon>
        <taxon>Peronosporomycetes</taxon>
        <taxon>Peronosporales</taxon>
        <taxon>Peronosporaceae</taxon>
        <taxon>Phytophthora</taxon>
    </lineage>
</organism>
<protein>
    <recommendedName>
        <fullName evidence="6">TauD/TfdA-like domain-containing protein</fullName>
    </recommendedName>
</protein>
<dbReference type="GO" id="GO:0016706">
    <property type="term" value="F:2-oxoglutarate-dependent dioxygenase activity"/>
    <property type="evidence" value="ECO:0007669"/>
    <property type="project" value="TreeGrafter"/>
</dbReference>
<name>A0A8T1WU42_9STRA</name>
<evidence type="ECO:0000313" key="8">
    <source>
        <dbReference type="Proteomes" id="UP000693981"/>
    </source>
</evidence>
<dbReference type="EMBL" id="JAGDFL010000168">
    <property type="protein sequence ID" value="KAG7396184.1"/>
    <property type="molecule type" value="Genomic_DNA"/>
</dbReference>
<accession>A0A8T1WU42</accession>
<dbReference type="OrthoDB" id="10257314at2759"/>
<gene>
    <name evidence="7" type="ORF">PHYBOEH_002625</name>
</gene>
<dbReference type="PANTHER" id="PTHR30468:SF1">
    <property type="entry name" value="ALPHA-KETOGLUTARATE-DEPENDENT SULFONATE DIOXYGENASE"/>
    <property type="match status" value="1"/>
</dbReference>
<feature type="compositionally biased region" description="Low complexity" evidence="5">
    <location>
        <begin position="9"/>
        <end position="31"/>
    </location>
</feature>
<keyword evidence="2" id="KW-0479">Metal-binding</keyword>
<evidence type="ECO:0000259" key="6">
    <source>
        <dbReference type="Pfam" id="PF02668"/>
    </source>
</evidence>
<dbReference type="GO" id="GO:0005737">
    <property type="term" value="C:cytoplasm"/>
    <property type="evidence" value="ECO:0007669"/>
    <property type="project" value="TreeGrafter"/>
</dbReference>
<evidence type="ECO:0000313" key="7">
    <source>
        <dbReference type="EMBL" id="KAG7396184.1"/>
    </source>
</evidence>
<dbReference type="Proteomes" id="UP000693981">
    <property type="component" value="Unassembled WGS sequence"/>
</dbReference>
<feature type="region of interest" description="Disordered" evidence="5">
    <location>
        <begin position="1"/>
        <end position="40"/>
    </location>
</feature>
<evidence type="ECO:0000256" key="1">
    <source>
        <dbReference type="ARBA" id="ARBA00005896"/>
    </source>
</evidence>
<keyword evidence="3" id="KW-0223">Dioxygenase</keyword>
<comment type="similarity">
    <text evidence="1">Belongs to the TfdA dioxygenase family.</text>
</comment>
<dbReference type="GO" id="GO:0046872">
    <property type="term" value="F:metal ion binding"/>
    <property type="evidence" value="ECO:0007669"/>
    <property type="project" value="UniProtKB-KW"/>
</dbReference>
<dbReference type="Pfam" id="PF02668">
    <property type="entry name" value="TauD"/>
    <property type="match status" value="1"/>
</dbReference>
<evidence type="ECO:0000256" key="2">
    <source>
        <dbReference type="ARBA" id="ARBA00022723"/>
    </source>
</evidence>
<dbReference type="InterPro" id="IPR003819">
    <property type="entry name" value="TauD/TfdA-like"/>
</dbReference>
<keyword evidence="3" id="KW-0560">Oxidoreductase</keyword>
<feature type="domain" description="TauD/TfdA-like" evidence="6">
    <location>
        <begin position="90"/>
        <end position="356"/>
    </location>
</feature>